<dbReference type="InterPro" id="IPR015424">
    <property type="entry name" value="PyrdxlP-dep_Trfase"/>
</dbReference>
<accession>A0ABR8MNF5</accession>
<feature type="domain" description="Aminotransferase class I/classII large" evidence="6">
    <location>
        <begin position="60"/>
        <end position="270"/>
    </location>
</feature>
<dbReference type="GO" id="GO:0008483">
    <property type="term" value="F:transaminase activity"/>
    <property type="evidence" value="ECO:0007669"/>
    <property type="project" value="UniProtKB-KW"/>
</dbReference>
<evidence type="ECO:0000256" key="5">
    <source>
        <dbReference type="SAM" id="MobiDB-lite"/>
    </source>
</evidence>
<organism evidence="7 8">
    <name type="scientific">Paenibacillus terricola</name>
    <dbReference type="NCBI Taxonomy" id="2763503"/>
    <lineage>
        <taxon>Bacteria</taxon>
        <taxon>Bacillati</taxon>
        <taxon>Bacillota</taxon>
        <taxon>Bacilli</taxon>
        <taxon>Bacillales</taxon>
        <taxon>Paenibacillaceae</taxon>
        <taxon>Paenibacillus</taxon>
    </lineage>
</organism>
<evidence type="ECO:0000256" key="4">
    <source>
        <dbReference type="ARBA" id="ARBA00022898"/>
    </source>
</evidence>
<evidence type="ECO:0000256" key="3">
    <source>
        <dbReference type="ARBA" id="ARBA00022679"/>
    </source>
</evidence>
<protein>
    <submittedName>
        <fullName evidence="7">PLP-dependent aminotransferase family protein</fullName>
    </submittedName>
</protein>
<comment type="caution">
    <text evidence="7">The sequence shown here is derived from an EMBL/GenBank/DDBJ whole genome shotgun (WGS) entry which is preliminary data.</text>
</comment>
<dbReference type="InterPro" id="IPR050859">
    <property type="entry name" value="Class-I_PLP-dep_aminotransf"/>
</dbReference>
<proteinExistence type="predicted"/>
<dbReference type="Gene3D" id="3.40.640.10">
    <property type="entry name" value="Type I PLP-dependent aspartate aminotransferase-like (Major domain)"/>
    <property type="match status" value="1"/>
</dbReference>
<sequence>MMDRFSMGEAEEMIPFTNDGITEELVPKEALRAAEASVNAKYGEGVLRGELLGEEVVESLVSLREMIAERMRRQGMTSAFRDGIVLTGGLEQSLDWVVRELTESGDTVLVERPTGLAGLSVLARCGVQVIGVECDEQGPLAEELEKLLVGVVQGEDESKRESESENESAAAKKPRLLYAAPTYGDPTGRVWSVDRRQEVLALCRAHGVVIVEDDTCGELKFHTDAADLSTLYELAGEAGGVMYVNSYEHMIAPSLRVGWIAGERSMMTRVRTNNGGEADDVGDGKDGGGDAANAQNELVGEEDVSRDESDEIGDARSDVFDQLVLAELLRNIDLDAHMRRVADVYRERMYAMQRQLRIQQLAGVKWTEPEGGRSLWLRLPDGLDGDALSRLTRMMGMDIAPGSLFYAEEPQRNTVRLYFTSCSMEEMEQGVAIIAEAIRGFMARWSDD</sequence>
<evidence type="ECO:0000256" key="2">
    <source>
        <dbReference type="ARBA" id="ARBA00022576"/>
    </source>
</evidence>
<name>A0ABR8MNF5_9BACL</name>
<dbReference type="Pfam" id="PF00155">
    <property type="entry name" value="Aminotran_1_2"/>
    <property type="match status" value="1"/>
</dbReference>
<feature type="compositionally biased region" description="Acidic residues" evidence="5">
    <location>
        <begin position="299"/>
        <end position="311"/>
    </location>
</feature>
<dbReference type="InterPro" id="IPR015421">
    <property type="entry name" value="PyrdxlP-dep_Trfase_major"/>
</dbReference>
<dbReference type="EMBL" id="JACXZA010000001">
    <property type="protein sequence ID" value="MBD3917544.1"/>
    <property type="molecule type" value="Genomic_DNA"/>
</dbReference>
<dbReference type="SUPFAM" id="SSF53383">
    <property type="entry name" value="PLP-dependent transferases"/>
    <property type="match status" value="1"/>
</dbReference>
<evidence type="ECO:0000256" key="1">
    <source>
        <dbReference type="ARBA" id="ARBA00001933"/>
    </source>
</evidence>
<keyword evidence="8" id="KW-1185">Reference proteome</keyword>
<dbReference type="Gene3D" id="3.90.1150.10">
    <property type="entry name" value="Aspartate Aminotransferase, domain 1"/>
    <property type="match status" value="2"/>
</dbReference>
<keyword evidence="4" id="KW-0663">Pyridoxal phosphate</keyword>
<keyword evidence="2 7" id="KW-0032">Aminotransferase</keyword>
<dbReference type="PANTHER" id="PTHR42790">
    <property type="entry name" value="AMINOTRANSFERASE"/>
    <property type="match status" value="1"/>
</dbReference>
<reference evidence="7 8" key="1">
    <citation type="submission" date="2020-09" db="EMBL/GenBank/DDBJ databases">
        <title>Paenibacillus sp. strain PR3 16S rRNA gene Genome sequencing and assembly.</title>
        <authorList>
            <person name="Kim J."/>
        </authorList>
    </citation>
    <scope>NUCLEOTIDE SEQUENCE [LARGE SCALE GENOMIC DNA]</scope>
    <source>
        <strain evidence="7 8">PR3</strain>
    </source>
</reference>
<feature type="region of interest" description="Disordered" evidence="5">
    <location>
        <begin position="271"/>
        <end position="311"/>
    </location>
</feature>
<dbReference type="InterPro" id="IPR015422">
    <property type="entry name" value="PyrdxlP-dep_Trfase_small"/>
</dbReference>
<gene>
    <name evidence="7" type="ORF">H8B09_02160</name>
</gene>
<evidence type="ECO:0000259" key="6">
    <source>
        <dbReference type="Pfam" id="PF00155"/>
    </source>
</evidence>
<dbReference type="InterPro" id="IPR004839">
    <property type="entry name" value="Aminotransferase_I/II_large"/>
</dbReference>
<comment type="cofactor">
    <cofactor evidence="1">
        <name>pyridoxal 5'-phosphate</name>
        <dbReference type="ChEBI" id="CHEBI:597326"/>
    </cofactor>
</comment>
<evidence type="ECO:0000313" key="8">
    <source>
        <dbReference type="Proteomes" id="UP000609346"/>
    </source>
</evidence>
<keyword evidence="3" id="KW-0808">Transferase</keyword>
<dbReference type="Proteomes" id="UP000609346">
    <property type="component" value="Unassembled WGS sequence"/>
</dbReference>
<evidence type="ECO:0000313" key="7">
    <source>
        <dbReference type="EMBL" id="MBD3917544.1"/>
    </source>
</evidence>
<dbReference type="PANTHER" id="PTHR42790:SF19">
    <property type="entry name" value="KYNURENINE_ALPHA-AMINOADIPATE AMINOTRANSFERASE, MITOCHONDRIAL"/>
    <property type="match status" value="1"/>
</dbReference>
<dbReference type="CDD" id="cd00609">
    <property type="entry name" value="AAT_like"/>
    <property type="match status" value="1"/>
</dbReference>